<evidence type="ECO:0000259" key="2">
    <source>
        <dbReference type="Pfam" id="PF12697"/>
    </source>
</evidence>
<sequence>MSSSERAEHRVRADGTGTAERRARGDGTGSAVRQVRRDRLGPGTTVRSVRVGTGGGPQVVLLPGLGAVGYLMRTADACAARGGTLRLLDVPGFGDRAAPPFPATIEALADVTADWLATVPEGPVVLAGHSTGAQIALHAALRVPDRVRALVLLGLTFPPAARDAGALLGAFTRTALHEAPSVLPHVLPYYARGGPRRLARLVRSAQRDAPERLLPAVSCATVVVGGRHDAIAPPAWIGHAARRAPRGRALVLPGAHSFPFTQPARTAEVLVRAGLRT</sequence>
<dbReference type="AlphaFoldDB" id="A0A918KK83"/>
<comment type="caution">
    <text evidence="3">The sequence shown here is derived from an EMBL/GenBank/DDBJ whole genome shotgun (WGS) entry which is preliminary data.</text>
</comment>
<feature type="domain" description="AB hydrolase-1" evidence="2">
    <location>
        <begin position="59"/>
        <end position="268"/>
    </location>
</feature>
<evidence type="ECO:0000313" key="3">
    <source>
        <dbReference type="EMBL" id="GGX66476.1"/>
    </source>
</evidence>
<keyword evidence="4" id="KW-1185">Reference proteome</keyword>
<dbReference type="PRINTS" id="PR00111">
    <property type="entry name" value="ABHYDROLASE"/>
</dbReference>
<evidence type="ECO:0000313" key="4">
    <source>
        <dbReference type="Proteomes" id="UP000619244"/>
    </source>
</evidence>
<accession>A0A918KK83</accession>
<evidence type="ECO:0000256" key="1">
    <source>
        <dbReference type="SAM" id="MobiDB-lite"/>
    </source>
</evidence>
<dbReference type="InterPro" id="IPR000073">
    <property type="entry name" value="AB_hydrolase_1"/>
</dbReference>
<dbReference type="PANTHER" id="PTHR43689">
    <property type="entry name" value="HYDROLASE"/>
    <property type="match status" value="1"/>
</dbReference>
<dbReference type="EMBL" id="BMVU01000006">
    <property type="protein sequence ID" value="GGX66476.1"/>
    <property type="molecule type" value="Genomic_DNA"/>
</dbReference>
<reference evidence="3" key="1">
    <citation type="journal article" date="2014" name="Int. J. Syst. Evol. Microbiol.">
        <title>Complete genome sequence of Corynebacterium casei LMG S-19264T (=DSM 44701T), isolated from a smear-ripened cheese.</title>
        <authorList>
            <consortium name="US DOE Joint Genome Institute (JGI-PGF)"/>
            <person name="Walter F."/>
            <person name="Albersmeier A."/>
            <person name="Kalinowski J."/>
            <person name="Ruckert C."/>
        </authorList>
    </citation>
    <scope>NUCLEOTIDE SEQUENCE</scope>
    <source>
        <strain evidence="3">JCM 4790</strain>
    </source>
</reference>
<organism evidence="3 4">
    <name type="scientific">Streptomyces minutiscleroticus</name>
    <dbReference type="NCBI Taxonomy" id="68238"/>
    <lineage>
        <taxon>Bacteria</taxon>
        <taxon>Bacillati</taxon>
        <taxon>Actinomycetota</taxon>
        <taxon>Actinomycetes</taxon>
        <taxon>Kitasatosporales</taxon>
        <taxon>Streptomycetaceae</taxon>
        <taxon>Streptomyces</taxon>
    </lineage>
</organism>
<proteinExistence type="predicted"/>
<feature type="compositionally biased region" description="Low complexity" evidence="1">
    <location>
        <begin position="41"/>
        <end position="51"/>
    </location>
</feature>
<dbReference type="GO" id="GO:0003824">
    <property type="term" value="F:catalytic activity"/>
    <property type="evidence" value="ECO:0007669"/>
    <property type="project" value="UniProtKB-ARBA"/>
</dbReference>
<dbReference type="SUPFAM" id="SSF53474">
    <property type="entry name" value="alpha/beta-Hydrolases"/>
    <property type="match status" value="1"/>
</dbReference>
<dbReference type="Gene3D" id="3.40.50.1820">
    <property type="entry name" value="alpha/beta hydrolase"/>
    <property type="match status" value="1"/>
</dbReference>
<name>A0A918KK83_9ACTN</name>
<dbReference type="Proteomes" id="UP000619244">
    <property type="component" value="Unassembled WGS sequence"/>
</dbReference>
<dbReference type="Pfam" id="PF12697">
    <property type="entry name" value="Abhydrolase_6"/>
    <property type="match status" value="1"/>
</dbReference>
<feature type="region of interest" description="Disordered" evidence="1">
    <location>
        <begin position="1"/>
        <end position="52"/>
    </location>
</feature>
<dbReference type="InterPro" id="IPR029058">
    <property type="entry name" value="AB_hydrolase_fold"/>
</dbReference>
<gene>
    <name evidence="3" type="ORF">GCM10010358_21170</name>
</gene>
<feature type="compositionally biased region" description="Basic and acidic residues" evidence="1">
    <location>
        <begin position="1"/>
        <end position="25"/>
    </location>
</feature>
<reference evidence="3" key="2">
    <citation type="submission" date="2020-09" db="EMBL/GenBank/DDBJ databases">
        <authorList>
            <person name="Sun Q."/>
            <person name="Ohkuma M."/>
        </authorList>
    </citation>
    <scope>NUCLEOTIDE SEQUENCE</scope>
    <source>
        <strain evidence="3">JCM 4790</strain>
    </source>
</reference>
<dbReference type="PANTHER" id="PTHR43689:SF8">
    <property type="entry name" value="ALPHA_BETA-HYDROLASES SUPERFAMILY PROTEIN"/>
    <property type="match status" value="1"/>
</dbReference>
<protein>
    <recommendedName>
        <fullName evidence="2">AB hydrolase-1 domain-containing protein</fullName>
    </recommendedName>
</protein>
<dbReference type="RefSeq" id="WP_190189937.1">
    <property type="nucleotide sequence ID" value="NZ_BMVU01000006.1"/>
</dbReference>